<reference evidence="8" key="1">
    <citation type="submission" date="2023-04" db="EMBL/GenBank/DDBJ databases">
        <title>Phytophthora fragariaefolia NBRC 109709.</title>
        <authorList>
            <person name="Ichikawa N."/>
            <person name="Sato H."/>
            <person name="Tonouchi N."/>
        </authorList>
    </citation>
    <scope>NUCLEOTIDE SEQUENCE</scope>
    <source>
        <strain evidence="8">NBRC 109709</strain>
    </source>
</reference>
<dbReference type="Gene3D" id="6.10.110.10">
    <property type="match status" value="1"/>
</dbReference>
<evidence type="ECO:0000256" key="2">
    <source>
        <dbReference type="ARBA" id="ARBA00007262"/>
    </source>
</evidence>
<dbReference type="Proteomes" id="UP001165121">
    <property type="component" value="Unassembled WGS sequence"/>
</dbReference>
<keyword evidence="9" id="KW-1185">Reference proteome</keyword>
<accession>A0A9W7CJD6</accession>
<dbReference type="GO" id="GO:0016020">
    <property type="term" value="C:membrane"/>
    <property type="evidence" value="ECO:0007669"/>
    <property type="project" value="UniProtKB-SubCell"/>
</dbReference>
<dbReference type="InterPro" id="IPR009311">
    <property type="entry name" value="IFI6/IFI27-like"/>
</dbReference>
<sequence>MGEENNTVVKGAATGAVVGVGVWGLVGPAVQTLGFMSGGIAGGSTAASMMSAAALAHAGSVASGSTVAALQSIGAVGVAVPVGAGLAAVGAAVGAAAPIAKAYRKNRRKNENCAEVKESSGAPFARSKL</sequence>
<feature type="region of interest" description="Disordered" evidence="6">
    <location>
        <begin position="108"/>
        <end position="129"/>
    </location>
</feature>
<dbReference type="Pfam" id="PF06140">
    <property type="entry name" value="Ifi-6-16"/>
    <property type="match status" value="1"/>
</dbReference>
<gene>
    <name evidence="8" type="ORF">Pfra01_000790200</name>
</gene>
<comment type="caution">
    <text evidence="8">The sequence shown here is derived from an EMBL/GenBank/DDBJ whole genome shotgun (WGS) entry which is preliminary data.</text>
</comment>
<dbReference type="PANTHER" id="PTHR16932:SF18">
    <property type="entry name" value="INTERFERON, ALPHA-INDUCIBLE PROTEIN 27-LIKE 2"/>
    <property type="match status" value="1"/>
</dbReference>
<organism evidence="8 9">
    <name type="scientific">Phytophthora fragariaefolia</name>
    <dbReference type="NCBI Taxonomy" id="1490495"/>
    <lineage>
        <taxon>Eukaryota</taxon>
        <taxon>Sar</taxon>
        <taxon>Stramenopiles</taxon>
        <taxon>Oomycota</taxon>
        <taxon>Peronosporomycetes</taxon>
        <taxon>Peronosporales</taxon>
        <taxon>Peronosporaceae</taxon>
        <taxon>Phytophthora</taxon>
    </lineage>
</organism>
<evidence type="ECO:0000256" key="4">
    <source>
        <dbReference type="ARBA" id="ARBA00022989"/>
    </source>
</evidence>
<dbReference type="InterPro" id="IPR038213">
    <property type="entry name" value="IFI6/IFI27-like_sf"/>
</dbReference>
<protein>
    <submittedName>
        <fullName evidence="8">Unnamed protein product</fullName>
    </submittedName>
</protein>
<keyword evidence="3 7" id="KW-0812">Transmembrane</keyword>
<proteinExistence type="inferred from homology"/>
<feature type="compositionally biased region" description="Basic and acidic residues" evidence="6">
    <location>
        <begin position="109"/>
        <end position="118"/>
    </location>
</feature>
<evidence type="ECO:0000256" key="3">
    <source>
        <dbReference type="ARBA" id="ARBA00022692"/>
    </source>
</evidence>
<comment type="subcellular location">
    <subcellularLocation>
        <location evidence="1">Membrane</location>
        <topology evidence="1">Multi-pass membrane protein</topology>
    </subcellularLocation>
</comment>
<dbReference type="AlphaFoldDB" id="A0A9W7CJD6"/>
<feature type="transmembrane region" description="Helical" evidence="7">
    <location>
        <begin position="12"/>
        <end position="35"/>
    </location>
</feature>
<evidence type="ECO:0000313" key="8">
    <source>
        <dbReference type="EMBL" id="GMF32767.1"/>
    </source>
</evidence>
<name>A0A9W7CJD6_9STRA</name>
<feature type="transmembrane region" description="Helical" evidence="7">
    <location>
        <begin position="76"/>
        <end position="100"/>
    </location>
</feature>
<evidence type="ECO:0000256" key="1">
    <source>
        <dbReference type="ARBA" id="ARBA00004141"/>
    </source>
</evidence>
<comment type="similarity">
    <text evidence="2">Belongs to the IFI6/IFI27 family.</text>
</comment>
<keyword evidence="4 7" id="KW-1133">Transmembrane helix</keyword>
<evidence type="ECO:0000256" key="7">
    <source>
        <dbReference type="SAM" id="Phobius"/>
    </source>
</evidence>
<evidence type="ECO:0000313" key="9">
    <source>
        <dbReference type="Proteomes" id="UP001165121"/>
    </source>
</evidence>
<keyword evidence="5 7" id="KW-0472">Membrane</keyword>
<evidence type="ECO:0000256" key="6">
    <source>
        <dbReference type="SAM" id="MobiDB-lite"/>
    </source>
</evidence>
<dbReference type="EMBL" id="BSXT01000709">
    <property type="protein sequence ID" value="GMF32767.1"/>
    <property type="molecule type" value="Genomic_DNA"/>
</dbReference>
<dbReference type="PANTHER" id="PTHR16932">
    <property type="entry name" value="INTERFERON ALPHA-INDUCIBLE PROTEIN 27"/>
    <property type="match status" value="1"/>
</dbReference>
<evidence type="ECO:0000256" key="5">
    <source>
        <dbReference type="ARBA" id="ARBA00023136"/>
    </source>
</evidence>